<protein>
    <submittedName>
        <fullName evidence="1">Uncharacterized protein</fullName>
    </submittedName>
</protein>
<dbReference type="AlphaFoldDB" id="A0A9W4J4X6"/>
<dbReference type="OrthoDB" id="4453902at2759"/>
<reference evidence="1" key="1">
    <citation type="submission" date="2021-07" db="EMBL/GenBank/DDBJ databases">
        <authorList>
            <person name="Branca A.L. A."/>
        </authorList>
    </citation>
    <scope>NUCLEOTIDE SEQUENCE</scope>
</reference>
<name>A0A9W4J4X6_9EURO</name>
<dbReference type="Proteomes" id="UP001152646">
    <property type="component" value="Unassembled WGS sequence"/>
</dbReference>
<organism evidence="1 2">
    <name type="scientific">Penicillium salamii</name>
    <dbReference type="NCBI Taxonomy" id="1612424"/>
    <lineage>
        <taxon>Eukaryota</taxon>
        <taxon>Fungi</taxon>
        <taxon>Dikarya</taxon>
        <taxon>Ascomycota</taxon>
        <taxon>Pezizomycotina</taxon>
        <taxon>Eurotiomycetes</taxon>
        <taxon>Eurotiomycetidae</taxon>
        <taxon>Eurotiales</taxon>
        <taxon>Aspergillaceae</taxon>
        <taxon>Penicillium</taxon>
    </lineage>
</organism>
<accession>A0A9W4J4X6</accession>
<comment type="caution">
    <text evidence="1">The sequence shown here is derived from an EMBL/GenBank/DDBJ whole genome shotgun (WGS) entry which is preliminary data.</text>
</comment>
<sequence>MPTFTKAELERVGITTGSFDIWNAASMSDSRKCLFTPFDEEELRRWTIPADMAQWESMRERLDLKEVDANSELALSPSPSEIRKGIKDIMAYLNTNYMFRSIGSTKLCSALGWTVIDPRSVDCRNKDFLFSGHGTKVGTIFPSWQVWSIQGWREKNPAGAGFHIGPSIRMIISTEAIGPCDRILLNEIGAIAECIAFRRRQQVFPPYPIIPILLLSLFGRRNGRIIQARYDVHSGKTELLISPLLSFWRKEDPSFEIFLRFMASCPPESCSLDEQLSRMSISGPPAGPDPEMFRGN</sequence>
<evidence type="ECO:0000313" key="2">
    <source>
        <dbReference type="Proteomes" id="UP001152646"/>
    </source>
</evidence>
<dbReference type="EMBL" id="CAJVPA010000184">
    <property type="protein sequence ID" value="CAG8374687.1"/>
    <property type="molecule type" value="Genomic_DNA"/>
</dbReference>
<proteinExistence type="predicted"/>
<gene>
    <name evidence="1" type="ORF">PSALAMII_LOCUS5321</name>
</gene>
<evidence type="ECO:0000313" key="1">
    <source>
        <dbReference type="EMBL" id="CAG8374687.1"/>
    </source>
</evidence>